<accession>A0ABS8WGS0</accession>
<keyword evidence="3" id="KW-1185">Reference proteome</keyword>
<comment type="caution">
    <text evidence="2">The sequence shown here is derived from an EMBL/GenBank/DDBJ whole genome shotgun (WGS) entry which is preliminary data.</text>
</comment>
<sequence>KRKDVIPYAFKVISLIGVKHMSPVLCLRVVFPKDTRGRMCEVVVEQLDERGRRQYGGNFMSQPLFSMMGCPSRTCYNGGCQYISVYWSEVGMSCPTSCRTITVVKESIEKIEDEKGKTNNRTKGTPAKKKAK</sequence>
<reference evidence="2 3" key="1">
    <citation type="journal article" date="2021" name="BMC Genomics">
        <title>Datura genome reveals duplications of psychoactive alkaloid biosynthetic genes and high mutation rate following tissue culture.</title>
        <authorList>
            <person name="Rajewski A."/>
            <person name="Carter-House D."/>
            <person name="Stajich J."/>
            <person name="Litt A."/>
        </authorList>
    </citation>
    <scope>NUCLEOTIDE SEQUENCE [LARGE SCALE GENOMIC DNA]</scope>
    <source>
        <strain evidence="2">AR-01</strain>
    </source>
</reference>
<organism evidence="2 3">
    <name type="scientific">Datura stramonium</name>
    <name type="common">Jimsonweed</name>
    <name type="synonym">Common thornapple</name>
    <dbReference type="NCBI Taxonomy" id="4076"/>
    <lineage>
        <taxon>Eukaryota</taxon>
        <taxon>Viridiplantae</taxon>
        <taxon>Streptophyta</taxon>
        <taxon>Embryophyta</taxon>
        <taxon>Tracheophyta</taxon>
        <taxon>Spermatophyta</taxon>
        <taxon>Magnoliopsida</taxon>
        <taxon>eudicotyledons</taxon>
        <taxon>Gunneridae</taxon>
        <taxon>Pentapetalae</taxon>
        <taxon>asterids</taxon>
        <taxon>lamiids</taxon>
        <taxon>Solanales</taxon>
        <taxon>Solanaceae</taxon>
        <taxon>Solanoideae</taxon>
        <taxon>Datureae</taxon>
        <taxon>Datura</taxon>
    </lineage>
</organism>
<proteinExistence type="predicted"/>
<dbReference type="EMBL" id="JACEIK010006860">
    <property type="protein sequence ID" value="MCE3049389.1"/>
    <property type="molecule type" value="Genomic_DNA"/>
</dbReference>
<evidence type="ECO:0000313" key="2">
    <source>
        <dbReference type="EMBL" id="MCE3049389.1"/>
    </source>
</evidence>
<dbReference type="Proteomes" id="UP000823775">
    <property type="component" value="Unassembled WGS sequence"/>
</dbReference>
<evidence type="ECO:0000256" key="1">
    <source>
        <dbReference type="SAM" id="MobiDB-lite"/>
    </source>
</evidence>
<feature type="non-terminal residue" evidence="2">
    <location>
        <position position="1"/>
    </location>
</feature>
<name>A0ABS8WGS0_DATST</name>
<protein>
    <submittedName>
        <fullName evidence="2">Uncharacterized protein</fullName>
    </submittedName>
</protein>
<feature type="non-terminal residue" evidence="2">
    <location>
        <position position="132"/>
    </location>
</feature>
<evidence type="ECO:0000313" key="3">
    <source>
        <dbReference type="Proteomes" id="UP000823775"/>
    </source>
</evidence>
<gene>
    <name evidence="2" type="ORF">HAX54_044743</name>
</gene>
<feature type="region of interest" description="Disordered" evidence="1">
    <location>
        <begin position="112"/>
        <end position="132"/>
    </location>
</feature>